<name>A0A7J7DHI1_TRIWF</name>
<feature type="compositionally biased region" description="Low complexity" evidence="2">
    <location>
        <begin position="20"/>
        <end position="41"/>
    </location>
</feature>
<keyword evidence="4" id="KW-1185">Reference proteome</keyword>
<dbReference type="Proteomes" id="UP000593562">
    <property type="component" value="Unassembled WGS sequence"/>
</dbReference>
<sequence>MPKRRAVRPKTMFELLRVRTSQSNNTNTSSPTTLPQSQQPPSLTPPTLPQPQQSSSSSGFTSQSVNESQSTNEFGPTLSNSTHTRGTAKGIKEWGTGVQIKVDFDDKFQPVGKNAAALNGQLGQIVGNGRKVSLTYADWPAVPDNNVNKDIWDEVKDNLVDVPDGYKEVCLRSCNMLWKDRKSKLKRKWFTPHMDDPDLSSKVPKNIVPDQWRELVEYFRSDYAKDVAARNASNREMRGPTHTTGRTHFAQIRDRMAKEGKSTDKFSVFIETRDKTDSDVKELIKEYEQRLSDYAESERIVAIRDKIFHELMGEDGHEYCRTYGSGIHRSAVYERDKQSSSISTNDMISTEIARQVNEALAKVKEEFNKEVEAMRARIIYLESERGHHVDASGQAQDATSVRESVGDGSTPRS</sequence>
<dbReference type="InterPro" id="IPR004252">
    <property type="entry name" value="Probable_transposase_24"/>
</dbReference>
<keyword evidence="1" id="KW-0175">Coiled coil</keyword>
<dbReference type="AlphaFoldDB" id="A0A7J7DHI1"/>
<reference evidence="3 4" key="1">
    <citation type="journal article" date="2020" name="Nat. Commun.">
        <title>Genome of Tripterygium wilfordii and identification of cytochrome P450 involved in triptolide biosynthesis.</title>
        <authorList>
            <person name="Tu L."/>
            <person name="Su P."/>
            <person name="Zhang Z."/>
            <person name="Gao L."/>
            <person name="Wang J."/>
            <person name="Hu T."/>
            <person name="Zhou J."/>
            <person name="Zhang Y."/>
            <person name="Zhao Y."/>
            <person name="Liu Y."/>
            <person name="Song Y."/>
            <person name="Tong Y."/>
            <person name="Lu Y."/>
            <person name="Yang J."/>
            <person name="Xu C."/>
            <person name="Jia M."/>
            <person name="Peters R.J."/>
            <person name="Huang L."/>
            <person name="Gao W."/>
        </authorList>
    </citation>
    <scope>NUCLEOTIDE SEQUENCE [LARGE SCALE GENOMIC DNA]</scope>
    <source>
        <strain evidence="4">cv. XIE 37</strain>
        <tissue evidence="3">Leaf</tissue>
    </source>
</reference>
<gene>
    <name evidence="3" type="ORF">HS088_TW07G01106</name>
</gene>
<dbReference type="EMBL" id="JAAARO010000007">
    <property type="protein sequence ID" value="KAF5745516.1"/>
    <property type="molecule type" value="Genomic_DNA"/>
</dbReference>
<evidence type="ECO:0000256" key="2">
    <source>
        <dbReference type="SAM" id="MobiDB-lite"/>
    </source>
</evidence>
<feature type="region of interest" description="Disordered" evidence="2">
    <location>
        <begin position="1"/>
        <end position="90"/>
    </location>
</feature>
<proteinExistence type="predicted"/>
<dbReference type="PANTHER" id="PTHR33144">
    <property type="entry name" value="OS10G0409366 PROTEIN-RELATED"/>
    <property type="match status" value="1"/>
</dbReference>
<feature type="compositionally biased region" description="Polar residues" evidence="2">
    <location>
        <begin position="65"/>
        <end position="85"/>
    </location>
</feature>
<feature type="coiled-coil region" evidence="1">
    <location>
        <begin position="357"/>
        <end position="384"/>
    </location>
</feature>
<organism evidence="3 4">
    <name type="scientific">Tripterygium wilfordii</name>
    <name type="common">Thunder God vine</name>
    <dbReference type="NCBI Taxonomy" id="458696"/>
    <lineage>
        <taxon>Eukaryota</taxon>
        <taxon>Viridiplantae</taxon>
        <taxon>Streptophyta</taxon>
        <taxon>Embryophyta</taxon>
        <taxon>Tracheophyta</taxon>
        <taxon>Spermatophyta</taxon>
        <taxon>Magnoliopsida</taxon>
        <taxon>eudicotyledons</taxon>
        <taxon>Gunneridae</taxon>
        <taxon>Pentapetalae</taxon>
        <taxon>rosids</taxon>
        <taxon>fabids</taxon>
        <taxon>Celastrales</taxon>
        <taxon>Celastraceae</taxon>
        <taxon>Tripterygium</taxon>
    </lineage>
</organism>
<evidence type="ECO:0000313" key="4">
    <source>
        <dbReference type="Proteomes" id="UP000593562"/>
    </source>
</evidence>
<dbReference type="Pfam" id="PF03004">
    <property type="entry name" value="Transposase_24"/>
    <property type="match status" value="1"/>
</dbReference>
<protein>
    <recommendedName>
        <fullName evidence="5">Transposase, Ptta/En/Spm, plant</fullName>
    </recommendedName>
</protein>
<evidence type="ECO:0000256" key="1">
    <source>
        <dbReference type="SAM" id="Coils"/>
    </source>
</evidence>
<evidence type="ECO:0008006" key="5">
    <source>
        <dbReference type="Google" id="ProtNLM"/>
    </source>
</evidence>
<evidence type="ECO:0000313" key="3">
    <source>
        <dbReference type="EMBL" id="KAF5745516.1"/>
    </source>
</evidence>
<accession>A0A7J7DHI1</accession>
<feature type="compositionally biased region" description="Polar residues" evidence="2">
    <location>
        <begin position="393"/>
        <end position="402"/>
    </location>
</feature>
<dbReference type="PANTHER" id="PTHR33144:SF52">
    <property type="match status" value="1"/>
</dbReference>
<feature type="compositionally biased region" description="Low complexity" evidence="2">
    <location>
        <begin position="50"/>
        <end position="64"/>
    </location>
</feature>
<dbReference type="InParanoid" id="A0A7J7DHI1"/>
<feature type="region of interest" description="Disordered" evidence="2">
    <location>
        <begin position="386"/>
        <end position="413"/>
    </location>
</feature>
<comment type="caution">
    <text evidence="3">The sequence shown here is derived from an EMBL/GenBank/DDBJ whole genome shotgun (WGS) entry which is preliminary data.</text>
</comment>